<dbReference type="SUPFAM" id="SSF141130">
    <property type="entry name" value="Acetamidase/Formamidase-like"/>
    <property type="match status" value="1"/>
</dbReference>
<feature type="non-terminal residue" evidence="2">
    <location>
        <position position="1"/>
    </location>
</feature>
<evidence type="ECO:0000256" key="1">
    <source>
        <dbReference type="SAM" id="MobiDB-lite"/>
    </source>
</evidence>
<organism evidence="3">
    <name type="scientific">Micromonas pusilla (strain CCMP1545)</name>
    <name type="common">Picoplanktonic green alga</name>
    <dbReference type="NCBI Taxonomy" id="564608"/>
    <lineage>
        <taxon>Eukaryota</taxon>
        <taxon>Viridiplantae</taxon>
        <taxon>Chlorophyta</taxon>
        <taxon>Mamiellophyceae</taxon>
        <taxon>Mamiellales</taxon>
        <taxon>Mamiellaceae</taxon>
        <taxon>Micromonas</taxon>
    </lineage>
</organism>
<feature type="region of interest" description="Disordered" evidence="1">
    <location>
        <begin position="287"/>
        <end position="310"/>
    </location>
</feature>
<evidence type="ECO:0000313" key="2">
    <source>
        <dbReference type="EMBL" id="EEH60004.1"/>
    </source>
</evidence>
<dbReference type="GeneID" id="9681862"/>
<dbReference type="AlphaFoldDB" id="C1MJI3"/>
<feature type="compositionally biased region" description="Basic and acidic residues" evidence="1">
    <location>
        <begin position="299"/>
        <end position="310"/>
    </location>
</feature>
<dbReference type="Gene3D" id="2.60.120.580">
    <property type="entry name" value="Acetamidase/Formamidase-like domains"/>
    <property type="match status" value="1"/>
</dbReference>
<gene>
    <name evidence="2" type="ORF">MICPUCDRAFT_14340</name>
</gene>
<dbReference type="KEGG" id="mpp:MICPUCDRAFT_14340"/>
<dbReference type="OrthoDB" id="506331at2759"/>
<accession>C1MJI3</accession>
<dbReference type="InterPro" id="IPR004304">
    <property type="entry name" value="FmdA_AmdA"/>
</dbReference>
<proteinExistence type="predicted"/>
<keyword evidence="3" id="KW-1185">Reference proteome</keyword>
<dbReference type="PANTHER" id="PTHR31891">
    <property type="entry name" value="FORMAMIDASE C869.04-RELATED"/>
    <property type="match status" value="1"/>
</dbReference>
<dbReference type="STRING" id="564608.C1MJI3"/>
<dbReference type="PANTHER" id="PTHR31891:SF1">
    <property type="entry name" value="FORMAMIDASE C869.04-RELATED"/>
    <property type="match status" value="1"/>
</dbReference>
<protein>
    <submittedName>
        <fullName evidence="2">Predicted protein</fullName>
    </submittedName>
</protein>
<dbReference type="Proteomes" id="UP000001876">
    <property type="component" value="Unassembled WGS sequence"/>
</dbReference>
<dbReference type="EMBL" id="GG663736">
    <property type="protein sequence ID" value="EEH60004.1"/>
    <property type="molecule type" value="Genomic_DNA"/>
</dbReference>
<evidence type="ECO:0000313" key="3">
    <source>
        <dbReference type="Proteomes" id="UP000001876"/>
    </source>
</evidence>
<dbReference type="eggNOG" id="ENOG502S3KN">
    <property type="taxonomic scope" value="Eukaryota"/>
</dbReference>
<reference evidence="2 3" key="1">
    <citation type="journal article" date="2009" name="Science">
        <title>Green evolution and dynamic adaptations revealed by genomes of the marine picoeukaryotes Micromonas.</title>
        <authorList>
            <person name="Worden A.Z."/>
            <person name="Lee J.H."/>
            <person name="Mock T."/>
            <person name="Rouze P."/>
            <person name="Simmons M.P."/>
            <person name="Aerts A.L."/>
            <person name="Allen A.E."/>
            <person name="Cuvelier M.L."/>
            <person name="Derelle E."/>
            <person name="Everett M.V."/>
            <person name="Foulon E."/>
            <person name="Grimwood J."/>
            <person name="Gundlach H."/>
            <person name="Henrissat B."/>
            <person name="Napoli C."/>
            <person name="McDonald S.M."/>
            <person name="Parker M.S."/>
            <person name="Rombauts S."/>
            <person name="Salamov A."/>
            <person name="Von Dassow P."/>
            <person name="Badger J.H."/>
            <person name="Coutinho P.M."/>
            <person name="Demir E."/>
            <person name="Dubchak I."/>
            <person name="Gentemann C."/>
            <person name="Eikrem W."/>
            <person name="Gready J.E."/>
            <person name="John U."/>
            <person name="Lanier W."/>
            <person name="Lindquist E.A."/>
            <person name="Lucas S."/>
            <person name="Mayer K.F."/>
            <person name="Moreau H."/>
            <person name="Not F."/>
            <person name="Otillar R."/>
            <person name="Panaud O."/>
            <person name="Pangilinan J."/>
            <person name="Paulsen I."/>
            <person name="Piegu B."/>
            <person name="Poliakov A."/>
            <person name="Robbens S."/>
            <person name="Schmutz J."/>
            <person name="Toulza E."/>
            <person name="Wyss T."/>
            <person name="Zelensky A."/>
            <person name="Zhou K."/>
            <person name="Armbrust E.V."/>
            <person name="Bhattacharya D."/>
            <person name="Goodenough U.W."/>
            <person name="Van de Peer Y."/>
            <person name="Grigoriev I.V."/>
        </authorList>
    </citation>
    <scope>NUCLEOTIDE SEQUENCE [LARGE SCALE GENOMIC DNA]</scope>
    <source>
        <strain evidence="2 3">CCMP1545</strain>
    </source>
</reference>
<dbReference type="RefSeq" id="XP_003056628.1">
    <property type="nucleotide sequence ID" value="XM_003056582.1"/>
</dbReference>
<dbReference type="GO" id="GO:0016811">
    <property type="term" value="F:hydrolase activity, acting on carbon-nitrogen (but not peptide) bonds, in linear amides"/>
    <property type="evidence" value="ECO:0007669"/>
    <property type="project" value="InterPro"/>
</dbReference>
<name>C1MJI3_MICPC</name>
<sequence>GPHLLTGPVRVRGAEVGDVLAVEILASEPWVPWGWNALRAGKGALAALDDDDDDDDAFAFLRDGVDETIVIPIDLDARVATPPRNVDRRTRWREPFFGQLGVAPRPDRGVVSRRPGAHGGNLDNRLLTPGSTAYFRVNVPGAMFSAGDGHAMQGDGEFSVTALETSLRGTFRLSVIKNNSGDADAPRAMTRSHYLTMSFHESLDVAQNLALRDMLRWMRRVTGLRVVDLYRMSSLVGDMSVTQVVNGKKGVHLAFPRRCVFFSFFLSLRPRVPFDVVRPARDVQLTDRRTSMDPTSFQDDGRDRARGGDG</sequence>
<dbReference type="Gene3D" id="3.10.28.20">
    <property type="entry name" value="Acetamidase/Formamidase-like domains"/>
    <property type="match status" value="1"/>
</dbReference>
<dbReference type="Pfam" id="PF03069">
    <property type="entry name" value="FmdA_AmdA"/>
    <property type="match status" value="2"/>
</dbReference>